<name>A0AAW0DQR2_9AGAR</name>
<evidence type="ECO:0000313" key="2">
    <source>
        <dbReference type="Proteomes" id="UP001362999"/>
    </source>
</evidence>
<organism evidence="1 2">
    <name type="scientific">Favolaschia claudopus</name>
    <dbReference type="NCBI Taxonomy" id="2862362"/>
    <lineage>
        <taxon>Eukaryota</taxon>
        <taxon>Fungi</taxon>
        <taxon>Dikarya</taxon>
        <taxon>Basidiomycota</taxon>
        <taxon>Agaricomycotina</taxon>
        <taxon>Agaricomycetes</taxon>
        <taxon>Agaricomycetidae</taxon>
        <taxon>Agaricales</taxon>
        <taxon>Marasmiineae</taxon>
        <taxon>Mycenaceae</taxon>
        <taxon>Favolaschia</taxon>
    </lineage>
</organism>
<sequence length="400" mass="45069">MVKKSTVRAHRPKATLSAPIPPEICAIICDMVADRRGLLILCRMSSTFRAQAQRLLYHSIDLSDQPIRKYVWAAAVSKHAYLAEFVHSLVLRLPDMVSLEASTANKLGRALSKCVNLKELRILAEGTGSVVAAGHNSFYGWMLNKCSFRLTHFENQYFDDTIIRDFWRKQSELLVVSSEHNVCAMDPDLGLLPQVIAFNTNHMGNLPVERPLQRIETRVCNNLNPLKQYEATLTTLNLTQIWINRDFPIGAVIKVVAETLPNLVHLGIIEEDRCRDNTYHPTGATSKAILQKFTKLQTFLLQLQDTWRFVIQGASDTQHALTSPTTVCDLGREIMTVCPTLRQTAIHVKIFGMDVCVLTRPQPGGTIREVPGPWPGIGVFSMFWKPANILLPVHQDWNPR</sequence>
<proteinExistence type="predicted"/>
<comment type="caution">
    <text evidence="1">The sequence shown here is derived from an EMBL/GenBank/DDBJ whole genome shotgun (WGS) entry which is preliminary data.</text>
</comment>
<gene>
    <name evidence="1" type="ORF">R3P38DRAFT_1475814</name>
</gene>
<evidence type="ECO:0008006" key="3">
    <source>
        <dbReference type="Google" id="ProtNLM"/>
    </source>
</evidence>
<keyword evidence="2" id="KW-1185">Reference proteome</keyword>
<dbReference type="EMBL" id="JAWWNJ010000006">
    <property type="protein sequence ID" value="KAK7054008.1"/>
    <property type="molecule type" value="Genomic_DNA"/>
</dbReference>
<accession>A0AAW0DQR2</accession>
<evidence type="ECO:0000313" key="1">
    <source>
        <dbReference type="EMBL" id="KAK7054008.1"/>
    </source>
</evidence>
<reference evidence="1 2" key="1">
    <citation type="journal article" date="2024" name="J Genomics">
        <title>Draft genome sequencing and assembly of Favolaschia claudopus CIRM-BRFM 2984 isolated from oak limbs.</title>
        <authorList>
            <person name="Navarro D."/>
            <person name="Drula E."/>
            <person name="Chaduli D."/>
            <person name="Cazenave R."/>
            <person name="Ahrendt S."/>
            <person name="Wang J."/>
            <person name="Lipzen A."/>
            <person name="Daum C."/>
            <person name="Barry K."/>
            <person name="Grigoriev I.V."/>
            <person name="Favel A."/>
            <person name="Rosso M.N."/>
            <person name="Martin F."/>
        </authorList>
    </citation>
    <scope>NUCLEOTIDE SEQUENCE [LARGE SCALE GENOMIC DNA]</scope>
    <source>
        <strain evidence="1 2">CIRM-BRFM 2984</strain>
    </source>
</reference>
<dbReference type="Proteomes" id="UP001362999">
    <property type="component" value="Unassembled WGS sequence"/>
</dbReference>
<dbReference type="AlphaFoldDB" id="A0AAW0DQR2"/>
<protein>
    <recommendedName>
        <fullName evidence="3">F-box domain-containing protein</fullName>
    </recommendedName>
</protein>